<dbReference type="GO" id="GO:0005829">
    <property type="term" value="C:cytosol"/>
    <property type="evidence" value="ECO:0007669"/>
    <property type="project" value="TreeGrafter"/>
</dbReference>
<dbReference type="GO" id="GO:0000976">
    <property type="term" value="F:transcription cis-regulatory region binding"/>
    <property type="evidence" value="ECO:0007669"/>
    <property type="project" value="TreeGrafter"/>
</dbReference>
<feature type="DNA-binding region" description="OmpR/PhoB-type" evidence="5">
    <location>
        <begin position="128"/>
        <end position="223"/>
    </location>
</feature>
<gene>
    <name evidence="8" type="ORF">EII27_09100</name>
</gene>
<proteinExistence type="predicted"/>
<comment type="caution">
    <text evidence="8">The sequence shown here is derived from an EMBL/GenBank/DDBJ whole genome shotgun (WGS) entry which is preliminary data.</text>
</comment>
<evidence type="ECO:0000256" key="2">
    <source>
        <dbReference type="ARBA" id="ARBA00023012"/>
    </source>
</evidence>
<accession>A0A3P1ULY5</accession>
<dbReference type="GO" id="GO:0006355">
    <property type="term" value="P:regulation of DNA-templated transcription"/>
    <property type="evidence" value="ECO:0007669"/>
    <property type="project" value="InterPro"/>
</dbReference>
<evidence type="ECO:0000256" key="4">
    <source>
        <dbReference type="PROSITE-ProRule" id="PRU00169"/>
    </source>
</evidence>
<feature type="modified residue" description="4-aspartylphosphate" evidence="4">
    <location>
        <position position="53"/>
    </location>
</feature>
<dbReference type="SUPFAM" id="SSF52172">
    <property type="entry name" value="CheY-like"/>
    <property type="match status" value="1"/>
</dbReference>
<dbReference type="PANTHER" id="PTHR48111:SF40">
    <property type="entry name" value="PHOSPHATE REGULON TRANSCRIPTIONAL REGULATORY PROTEIN PHOB"/>
    <property type="match status" value="1"/>
</dbReference>
<dbReference type="OrthoDB" id="9802426at2"/>
<keyword evidence="1 4" id="KW-0597">Phosphoprotein</keyword>
<dbReference type="PANTHER" id="PTHR48111">
    <property type="entry name" value="REGULATOR OF RPOS"/>
    <property type="match status" value="1"/>
</dbReference>
<dbReference type="SMART" id="SM00862">
    <property type="entry name" value="Trans_reg_C"/>
    <property type="match status" value="1"/>
</dbReference>
<dbReference type="Pfam" id="PF00072">
    <property type="entry name" value="Response_reg"/>
    <property type="match status" value="1"/>
</dbReference>
<dbReference type="InterPro" id="IPR011006">
    <property type="entry name" value="CheY-like_superfamily"/>
</dbReference>
<dbReference type="Gene3D" id="3.40.50.2300">
    <property type="match status" value="1"/>
</dbReference>
<keyword evidence="3 5" id="KW-0238">DNA-binding</keyword>
<evidence type="ECO:0000259" key="6">
    <source>
        <dbReference type="PROSITE" id="PS50110"/>
    </source>
</evidence>
<dbReference type="GO" id="GO:0032993">
    <property type="term" value="C:protein-DNA complex"/>
    <property type="evidence" value="ECO:0007669"/>
    <property type="project" value="TreeGrafter"/>
</dbReference>
<evidence type="ECO:0000313" key="9">
    <source>
        <dbReference type="Proteomes" id="UP000281534"/>
    </source>
</evidence>
<dbReference type="GO" id="GO:0000156">
    <property type="term" value="F:phosphorelay response regulator activity"/>
    <property type="evidence" value="ECO:0007669"/>
    <property type="project" value="TreeGrafter"/>
</dbReference>
<dbReference type="Pfam" id="PF00486">
    <property type="entry name" value="Trans_reg_C"/>
    <property type="match status" value="1"/>
</dbReference>
<evidence type="ECO:0000256" key="3">
    <source>
        <dbReference type="ARBA" id="ARBA00023125"/>
    </source>
</evidence>
<name>A0A3P1ULY5_9FUSO</name>
<evidence type="ECO:0000256" key="5">
    <source>
        <dbReference type="PROSITE-ProRule" id="PRU01091"/>
    </source>
</evidence>
<dbReference type="Proteomes" id="UP000281534">
    <property type="component" value="Unassembled WGS sequence"/>
</dbReference>
<keyword evidence="2" id="KW-0902">Two-component regulatory system</keyword>
<dbReference type="InterPro" id="IPR001867">
    <property type="entry name" value="OmpR/PhoB-type_DNA-bd"/>
</dbReference>
<dbReference type="InterPro" id="IPR001789">
    <property type="entry name" value="Sig_transdc_resp-reg_receiver"/>
</dbReference>
<dbReference type="Gene3D" id="1.10.10.10">
    <property type="entry name" value="Winged helix-like DNA-binding domain superfamily/Winged helix DNA-binding domain"/>
    <property type="match status" value="1"/>
</dbReference>
<organism evidence="8 9">
    <name type="scientific">Fusobacterium canifelinum</name>
    <dbReference type="NCBI Taxonomy" id="285729"/>
    <lineage>
        <taxon>Bacteria</taxon>
        <taxon>Fusobacteriati</taxon>
        <taxon>Fusobacteriota</taxon>
        <taxon>Fusobacteriia</taxon>
        <taxon>Fusobacteriales</taxon>
        <taxon>Fusobacteriaceae</taxon>
        <taxon>Fusobacterium</taxon>
    </lineage>
</organism>
<dbReference type="CDD" id="cd00383">
    <property type="entry name" value="trans_reg_C"/>
    <property type="match status" value="1"/>
</dbReference>
<sequence length="223" mass="26038">MIKLLIIEDSEETVDLIRLILSNESDIKIFDANSIKDSINLIKKDIFDIILLDLSLPDGNGTYVCEQVRKFPELYGKPFIIALTADTSQESVNKNLELGCDDYIKKPFDTEELLIRLRKFIKRLPQNKDVIIYEDIKLFLSNKTVIYNDEFIDLSKNEFELLYYFIINKGLLLTRINILDNVWKENLDISDKAVDQCLKRLRKKLPILNKNLISKRGFGYILK</sequence>
<dbReference type="PROSITE" id="PS50110">
    <property type="entry name" value="RESPONSE_REGULATORY"/>
    <property type="match status" value="1"/>
</dbReference>
<dbReference type="InterPro" id="IPR036388">
    <property type="entry name" value="WH-like_DNA-bd_sf"/>
</dbReference>
<dbReference type="EMBL" id="RQYY01000019">
    <property type="protein sequence ID" value="RRD22944.1"/>
    <property type="molecule type" value="Genomic_DNA"/>
</dbReference>
<feature type="domain" description="Response regulatory" evidence="6">
    <location>
        <begin position="3"/>
        <end position="121"/>
    </location>
</feature>
<evidence type="ECO:0000313" key="8">
    <source>
        <dbReference type="EMBL" id="RRD22944.1"/>
    </source>
</evidence>
<dbReference type="InterPro" id="IPR039420">
    <property type="entry name" value="WalR-like"/>
</dbReference>
<dbReference type="RefSeq" id="WP_124797167.1">
    <property type="nucleotide sequence ID" value="NZ_RQYY01000019.1"/>
</dbReference>
<reference evidence="8 9" key="1">
    <citation type="submission" date="2018-11" db="EMBL/GenBank/DDBJ databases">
        <title>Genomes From Bacteria Associated with the Canine Oral Cavity: a Test Case for Automated Genome-Based Taxonomic Assignment.</title>
        <authorList>
            <person name="Coil D.A."/>
            <person name="Jospin G."/>
            <person name="Darling A.E."/>
            <person name="Wallis C."/>
            <person name="Davis I.J."/>
            <person name="Harris S."/>
            <person name="Eisen J.A."/>
            <person name="Holcombe L.J."/>
            <person name="O'Flynn C."/>
        </authorList>
    </citation>
    <scope>NUCLEOTIDE SEQUENCE [LARGE SCALE GENOMIC DNA]</scope>
    <source>
        <strain evidence="8 9">OH4460_COT-188</strain>
    </source>
</reference>
<dbReference type="SMART" id="SM00448">
    <property type="entry name" value="REC"/>
    <property type="match status" value="1"/>
</dbReference>
<evidence type="ECO:0000259" key="7">
    <source>
        <dbReference type="PROSITE" id="PS51755"/>
    </source>
</evidence>
<dbReference type="AlphaFoldDB" id="A0A3P1ULY5"/>
<feature type="domain" description="OmpR/PhoB-type" evidence="7">
    <location>
        <begin position="128"/>
        <end position="223"/>
    </location>
</feature>
<protein>
    <submittedName>
        <fullName evidence="8">DNA-binding response regulator</fullName>
    </submittedName>
</protein>
<dbReference type="PROSITE" id="PS51755">
    <property type="entry name" value="OMPR_PHOB"/>
    <property type="match status" value="1"/>
</dbReference>
<evidence type="ECO:0000256" key="1">
    <source>
        <dbReference type="ARBA" id="ARBA00022553"/>
    </source>
</evidence>